<organism evidence="1 2">
    <name type="scientific">Candidatus Thalassospirochaeta sargassi</name>
    <dbReference type="NCBI Taxonomy" id="3119039"/>
    <lineage>
        <taxon>Bacteria</taxon>
        <taxon>Pseudomonadati</taxon>
        <taxon>Spirochaetota</taxon>
        <taxon>Spirochaetia</taxon>
        <taxon>Spirochaetales</taxon>
        <taxon>Spirochaetaceae</taxon>
        <taxon>Candidatus Thalassospirochaeta</taxon>
    </lineage>
</organism>
<gene>
    <name evidence="1" type="ORF">PQJ61_03520</name>
</gene>
<name>A0AAJ1IDJ1_9SPIO</name>
<reference evidence="1 2" key="1">
    <citation type="submission" date="2022-12" db="EMBL/GenBank/DDBJ databases">
        <title>Metagenome assembled genome from gulf of manar.</title>
        <authorList>
            <person name="Kohli P."/>
            <person name="Pk S."/>
            <person name="Venkata Ramana C."/>
            <person name="Sasikala C."/>
        </authorList>
    </citation>
    <scope>NUCLEOTIDE SEQUENCE [LARGE SCALE GENOMIC DNA]</scope>
    <source>
        <strain evidence="1">JB008</strain>
    </source>
</reference>
<protein>
    <submittedName>
        <fullName evidence="1">Uncharacterized protein</fullName>
    </submittedName>
</protein>
<sequence length="71" mass="8418">MVQYRIKSSKEINNYLNILGERNDGFDVLIINEHDEYRREVKDFLSKELFETCLRTGYLIKLDADQSLMTA</sequence>
<comment type="caution">
    <text evidence="1">The sequence shown here is derived from an EMBL/GenBank/DDBJ whole genome shotgun (WGS) entry which is preliminary data.</text>
</comment>
<dbReference type="EMBL" id="JAQQAL010000010">
    <property type="protein sequence ID" value="MDC7225818.1"/>
    <property type="molecule type" value="Genomic_DNA"/>
</dbReference>
<evidence type="ECO:0000313" key="1">
    <source>
        <dbReference type="EMBL" id="MDC7225818.1"/>
    </source>
</evidence>
<dbReference type="AlphaFoldDB" id="A0AAJ1IDJ1"/>
<accession>A0AAJ1IDJ1</accession>
<evidence type="ECO:0000313" key="2">
    <source>
        <dbReference type="Proteomes" id="UP001221217"/>
    </source>
</evidence>
<proteinExistence type="predicted"/>
<dbReference type="Proteomes" id="UP001221217">
    <property type="component" value="Unassembled WGS sequence"/>
</dbReference>